<accession>A0A397PK82</accession>
<dbReference type="RefSeq" id="WP_119061934.1">
    <property type="nucleotide sequence ID" value="NZ_QXDF01000002.1"/>
</dbReference>
<feature type="transmembrane region" description="Helical" evidence="5">
    <location>
        <begin position="157"/>
        <end position="178"/>
    </location>
</feature>
<keyword evidence="7" id="KW-1185">Reference proteome</keyword>
<evidence type="ECO:0000256" key="5">
    <source>
        <dbReference type="SAM" id="Phobius"/>
    </source>
</evidence>
<dbReference type="GO" id="GO:0030026">
    <property type="term" value="P:intracellular manganese ion homeostasis"/>
    <property type="evidence" value="ECO:0007669"/>
    <property type="project" value="InterPro"/>
</dbReference>
<dbReference type="GO" id="GO:0005384">
    <property type="term" value="F:manganese ion transmembrane transporter activity"/>
    <property type="evidence" value="ECO:0007669"/>
    <property type="project" value="InterPro"/>
</dbReference>
<dbReference type="Pfam" id="PF01988">
    <property type="entry name" value="VIT1"/>
    <property type="match status" value="1"/>
</dbReference>
<evidence type="ECO:0000256" key="4">
    <source>
        <dbReference type="ARBA" id="ARBA00023136"/>
    </source>
</evidence>
<keyword evidence="4 5" id="KW-0472">Membrane</keyword>
<dbReference type="AlphaFoldDB" id="A0A397PK82"/>
<comment type="subcellular location">
    <subcellularLocation>
        <location evidence="1">Endomembrane system</location>
        <topology evidence="1">Multi-pass membrane protein</topology>
    </subcellularLocation>
</comment>
<comment type="caution">
    <text evidence="6">The sequence shown here is derived from an EMBL/GenBank/DDBJ whole genome shotgun (WGS) entry which is preliminary data.</text>
</comment>
<dbReference type="PANTHER" id="PTHR31851">
    <property type="entry name" value="FE(2+)/MN(2+) TRANSPORTER PCL1"/>
    <property type="match status" value="1"/>
</dbReference>
<feature type="transmembrane region" description="Helical" evidence="5">
    <location>
        <begin position="211"/>
        <end position="231"/>
    </location>
</feature>
<evidence type="ECO:0000313" key="6">
    <source>
        <dbReference type="EMBL" id="RIA47557.1"/>
    </source>
</evidence>
<organism evidence="6 7">
    <name type="scientific">Dichotomicrobium thermohalophilum</name>
    <dbReference type="NCBI Taxonomy" id="933063"/>
    <lineage>
        <taxon>Bacteria</taxon>
        <taxon>Pseudomonadati</taxon>
        <taxon>Pseudomonadota</taxon>
        <taxon>Alphaproteobacteria</taxon>
        <taxon>Hyphomicrobiales</taxon>
        <taxon>Hyphomicrobiaceae</taxon>
        <taxon>Dichotomicrobium</taxon>
    </lineage>
</organism>
<keyword evidence="2 5" id="KW-0812">Transmembrane</keyword>
<proteinExistence type="predicted"/>
<dbReference type="Proteomes" id="UP000266273">
    <property type="component" value="Unassembled WGS sequence"/>
</dbReference>
<feature type="transmembrane region" description="Helical" evidence="5">
    <location>
        <begin position="28"/>
        <end position="48"/>
    </location>
</feature>
<feature type="transmembrane region" description="Helical" evidence="5">
    <location>
        <begin position="185"/>
        <end position="205"/>
    </location>
</feature>
<name>A0A397PK82_9HYPH</name>
<evidence type="ECO:0000256" key="2">
    <source>
        <dbReference type="ARBA" id="ARBA00022692"/>
    </source>
</evidence>
<dbReference type="InterPro" id="IPR008217">
    <property type="entry name" value="Ccc1_fam"/>
</dbReference>
<dbReference type="EMBL" id="QXDF01000002">
    <property type="protein sequence ID" value="RIA47557.1"/>
    <property type="molecule type" value="Genomic_DNA"/>
</dbReference>
<keyword evidence="3 5" id="KW-1133">Transmembrane helix</keyword>
<evidence type="ECO:0000313" key="7">
    <source>
        <dbReference type="Proteomes" id="UP000266273"/>
    </source>
</evidence>
<reference evidence="6 7" key="1">
    <citation type="submission" date="2018-08" db="EMBL/GenBank/DDBJ databases">
        <title>Genomic Encyclopedia of Archaeal and Bacterial Type Strains, Phase II (KMG-II): from individual species to whole genera.</title>
        <authorList>
            <person name="Goeker M."/>
        </authorList>
    </citation>
    <scope>NUCLEOTIDE SEQUENCE [LARGE SCALE GENOMIC DNA]</scope>
    <source>
        <strain evidence="6 7">DSM 5002</strain>
    </source>
</reference>
<dbReference type="GO" id="GO:0012505">
    <property type="term" value="C:endomembrane system"/>
    <property type="evidence" value="ECO:0007669"/>
    <property type="project" value="UniProtKB-SubCell"/>
</dbReference>
<sequence>MRLEHSHSPQAIADRLSAGPSVSYLRDWIYGGIDGLVTTFAIVAGAVGADMSSRVVLILGLAKLIADALSMAAANYTGTKAEHEEYQKIREMEERHVALHPEGEREEVRQIFEAKGFKGQDLDRVVDIITEEQHRWIDTMMAEEHGMPLVNRLPSKAALAVFAAFVLCGSVPLLPYLFGLANAPIYALVMTAVTFFAIGSIRSFWSPRPWWVAGLETLSIGLLAAGAAYAIGDLLKTIV</sequence>
<protein>
    <submittedName>
        <fullName evidence="6">VIT1/CCC1 family predicted Fe2+/Mn2+ transporter</fullName>
    </submittedName>
</protein>
<evidence type="ECO:0000256" key="3">
    <source>
        <dbReference type="ARBA" id="ARBA00022989"/>
    </source>
</evidence>
<dbReference type="OrthoDB" id="5506246at2"/>
<evidence type="ECO:0000256" key="1">
    <source>
        <dbReference type="ARBA" id="ARBA00004127"/>
    </source>
</evidence>
<gene>
    <name evidence="6" type="ORF">BXY53_2111</name>
</gene>